<gene>
    <name evidence="2" type="ORF">NYP84_18065</name>
</gene>
<keyword evidence="3" id="KW-1185">Reference proteome</keyword>
<accession>A0ABY5X7S6</accession>
<feature type="compositionally biased region" description="Basic and acidic residues" evidence="1">
    <location>
        <begin position="440"/>
        <end position="450"/>
    </location>
</feature>
<evidence type="ECO:0000256" key="1">
    <source>
        <dbReference type="SAM" id="MobiDB-lite"/>
    </source>
</evidence>
<dbReference type="EMBL" id="CP103445">
    <property type="protein sequence ID" value="UWS33450.1"/>
    <property type="molecule type" value="Genomic_DNA"/>
</dbReference>
<feature type="compositionally biased region" description="Polar residues" evidence="1">
    <location>
        <begin position="415"/>
        <end position="439"/>
    </location>
</feature>
<name>A0ABY5X7S6_ERWPY</name>
<evidence type="ECO:0000313" key="2">
    <source>
        <dbReference type="EMBL" id="UWS33450.1"/>
    </source>
</evidence>
<dbReference type="RefSeq" id="WP_226060687.1">
    <property type="nucleotide sequence ID" value="NZ_CP023567.1"/>
</dbReference>
<dbReference type="Proteomes" id="UP001058553">
    <property type="component" value="Chromosome"/>
</dbReference>
<dbReference type="GeneID" id="92235432"/>
<feature type="compositionally biased region" description="Basic and acidic residues" evidence="1">
    <location>
        <begin position="399"/>
        <end position="412"/>
    </location>
</feature>
<protein>
    <submittedName>
        <fullName evidence="2">Uncharacterized protein</fullName>
    </submittedName>
</protein>
<proteinExistence type="predicted"/>
<organism evidence="2 3">
    <name type="scientific">Erwinia pyrifoliae</name>
    <dbReference type="NCBI Taxonomy" id="79967"/>
    <lineage>
        <taxon>Bacteria</taxon>
        <taxon>Pseudomonadati</taxon>
        <taxon>Pseudomonadota</taxon>
        <taxon>Gammaproteobacteria</taxon>
        <taxon>Enterobacterales</taxon>
        <taxon>Erwiniaceae</taxon>
        <taxon>Erwinia</taxon>
    </lineage>
</organism>
<sequence>MTITILDRAGLYVYNKAGWNISSHDAREILYQLKKVEGNPKEMVRNRAAFEALHNKIHGTKIKKSYKEIADFLKKVNYTCENIGLKRCKKYEDSKVIVDNTNLHAVSKENTSDHNMSERMAIANEIYCINKKNFIGESIIRELRNKANSLKWQSEQIKFTISSREKPKKIDVLKNIINGHCTKPVTEKERCEIIMKAAEYYQKLHTKLVSKETTELINRYNQLKSDEKNKEIPMIPNEKGNDLLTEKTVTDNEFRCQEIAQKIFAINEGSLMNRMIETACYDEGIPLNSSPDFIAMRNKEVSGINQVVDSINADQKLRDNSHEDTELALADQVIDLQTATKGIPKLTSDIDEFLAEIQARTEIIMAEAEYYLTNMPHNLDEVSKSLIYEYKYLKVVEAKKTDSQRSENKTDEDSTCTPPLTQASGTSETSGTPEISYSPEQRELTGIKKS</sequence>
<feature type="region of interest" description="Disordered" evidence="1">
    <location>
        <begin position="399"/>
        <end position="450"/>
    </location>
</feature>
<reference evidence="2" key="1">
    <citation type="submission" date="2022-07" db="EMBL/GenBank/DDBJ databases">
        <title>Genetic diversity of Erwinia pyrifoliae.</title>
        <authorList>
            <person name="Park D.S."/>
            <person name="Ham H."/>
        </authorList>
    </citation>
    <scope>NUCLEOTIDE SEQUENCE</scope>
    <source>
        <strain evidence="2">CP201486</strain>
    </source>
</reference>
<evidence type="ECO:0000313" key="3">
    <source>
        <dbReference type="Proteomes" id="UP001058553"/>
    </source>
</evidence>